<dbReference type="GO" id="GO:0000166">
    <property type="term" value="F:nucleotide binding"/>
    <property type="evidence" value="ECO:0007669"/>
    <property type="project" value="UniProtKB-KW"/>
</dbReference>
<dbReference type="GO" id="GO:0019825">
    <property type="term" value="F:oxygen binding"/>
    <property type="evidence" value="ECO:0007669"/>
    <property type="project" value="InterPro"/>
</dbReference>
<sequence length="461" mass="52046">MPRHSPERLASEWAQLLAAFPPEVRQLVGDQARARCELLASHFYEQMLQDSQASHFLSHDQVQSRLHASMQRWIVSLFAAGLDEELPAVIALQTQVGEVHARIDVPVHLVLRGARHLKARFAALLQELLPAEDARLFPAVRLIADVIDLAMEIMSQAYASSHERNSRAEEAYRLFAVAQNIGSEKERQRAALLDWENQLMFDLAVGLEASQLPRIGSTEFGLWFRHKGSHAFEGTPEAELILQAMQHIDEVLLPMFGLPGGVEPRERMQRLRDLREQAKSIGYHLERLFEQVNELEAGRDVLTRLLNRKFLPVVLGKEIAYARQRGNRFAVLAVDVDHFKQINDRFGHDAGDQVLQQLATLLSNHSRGGDYVFRLGGEEFLMLLVDVSADSALKAAETLRKKIAADLFRLPHEQSLQVTVSIGLALHNGHPDYQRLLRRADEALYRAKHGGRNRVVVAAEE</sequence>
<dbReference type="CDD" id="cd14757">
    <property type="entry name" value="GS_EcDosC-like_GGDEF"/>
    <property type="match status" value="1"/>
</dbReference>
<dbReference type="PROSITE" id="PS50887">
    <property type="entry name" value="GGDEF"/>
    <property type="match status" value="1"/>
</dbReference>
<gene>
    <name evidence="15" type="ORF">SAMN05216580_1098</name>
</gene>
<dbReference type="RefSeq" id="WP_090212732.1">
    <property type="nucleotide sequence ID" value="NZ_LT629780.1"/>
</dbReference>
<comment type="cofactor">
    <cofactor evidence="2">
        <name>heme</name>
        <dbReference type="ChEBI" id="CHEBI:30413"/>
    </cofactor>
</comment>
<dbReference type="SMART" id="SM00267">
    <property type="entry name" value="GGDEF"/>
    <property type="match status" value="1"/>
</dbReference>
<keyword evidence="8" id="KW-0479">Metal-binding</keyword>
<dbReference type="PANTHER" id="PTHR45138">
    <property type="entry name" value="REGULATORY COMPONENTS OF SENSORY TRANSDUCTION SYSTEM"/>
    <property type="match status" value="1"/>
</dbReference>
<dbReference type="InterPro" id="IPR039435">
    <property type="entry name" value="DosC_GS"/>
</dbReference>
<evidence type="ECO:0000256" key="8">
    <source>
        <dbReference type="ARBA" id="ARBA00022723"/>
    </source>
</evidence>
<dbReference type="Pfam" id="PF21118">
    <property type="entry name" value="DosC_2nd"/>
    <property type="match status" value="1"/>
</dbReference>
<keyword evidence="9" id="KW-0547">Nucleotide-binding</keyword>
<dbReference type="PANTHER" id="PTHR45138:SF9">
    <property type="entry name" value="DIGUANYLATE CYCLASE DGCM-RELATED"/>
    <property type="match status" value="1"/>
</dbReference>
<comment type="catalytic activity">
    <reaction evidence="13">
        <text>2 GTP = 3',3'-c-di-GMP + 2 diphosphate</text>
        <dbReference type="Rhea" id="RHEA:24898"/>
        <dbReference type="ChEBI" id="CHEBI:33019"/>
        <dbReference type="ChEBI" id="CHEBI:37565"/>
        <dbReference type="ChEBI" id="CHEBI:58805"/>
        <dbReference type="EC" id="2.7.7.65"/>
    </reaction>
</comment>
<dbReference type="InterPro" id="IPR050469">
    <property type="entry name" value="Diguanylate_Cyclase"/>
</dbReference>
<evidence type="ECO:0000256" key="10">
    <source>
        <dbReference type="ARBA" id="ARBA00022842"/>
    </source>
</evidence>
<name>A0A1H2F966_9GAMM</name>
<dbReference type="InterPro" id="IPR048442">
    <property type="entry name" value="DosC_2nd"/>
</dbReference>
<accession>A0A1H2F966</accession>
<dbReference type="FunFam" id="3.30.70.270:FF:000001">
    <property type="entry name" value="Diguanylate cyclase domain protein"/>
    <property type="match status" value="1"/>
</dbReference>
<evidence type="ECO:0000256" key="3">
    <source>
        <dbReference type="ARBA" id="ARBA00004533"/>
    </source>
</evidence>
<dbReference type="InterPro" id="IPR043128">
    <property type="entry name" value="Rev_trsase/Diguanyl_cyclase"/>
</dbReference>
<keyword evidence="10" id="KW-0460">Magnesium</keyword>
<dbReference type="GO" id="GO:0043709">
    <property type="term" value="P:cell adhesion involved in single-species biofilm formation"/>
    <property type="evidence" value="ECO:0007669"/>
    <property type="project" value="TreeGrafter"/>
</dbReference>
<dbReference type="InterPro" id="IPR029787">
    <property type="entry name" value="Nucleotide_cyclase"/>
</dbReference>
<dbReference type="SUPFAM" id="SSF46458">
    <property type="entry name" value="Globin-like"/>
    <property type="match status" value="1"/>
</dbReference>
<evidence type="ECO:0000256" key="4">
    <source>
        <dbReference type="ARBA" id="ARBA00012528"/>
    </source>
</evidence>
<evidence type="ECO:0000256" key="2">
    <source>
        <dbReference type="ARBA" id="ARBA00001971"/>
    </source>
</evidence>
<dbReference type="Pfam" id="PF11563">
    <property type="entry name" value="Protoglobin"/>
    <property type="match status" value="1"/>
</dbReference>
<dbReference type="GO" id="GO:0020037">
    <property type="term" value="F:heme binding"/>
    <property type="evidence" value="ECO:0007669"/>
    <property type="project" value="InterPro"/>
</dbReference>
<dbReference type="Gene3D" id="1.10.490.10">
    <property type="entry name" value="Globins"/>
    <property type="match status" value="1"/>
</dbReference>
<evidence type="ECO:0000313" key="16">
    <source>
        <dbReference type="Proteomes" id="UP000243063"/>
    </source>
</evidence>
<dbReference type="EMBL" id="LT629780">
    <property type="protein sequence ID" value="SDU03936.1"/>
    <property type="molecule type" value="Genomic_DNA"/>
</dbReference>
<dbReference type="InterPro" id="IPR012292">
    <property type="entry name" value="Globin/Proto"/>
</dbReference>
<dbReference type="Pfam" id="PF00990">
    <property type="entry name" value="GGDEF"/>
    <property type="match status" value="1"/>
</dbReference>
<keyword evidence="16" id="KW-1185">Reference proteome</keyword>
<dbReference type="OrthoDB" id="9812260at2"/>
<dbReference type="GO" id="GO:1902201">
    <property type="term" value="P:negative regulation of bacterial-type flagellum-dependent cell motility"/>
    <property type="evidence" value="ECO:0007669"/>
    <property type="project" value="TreeGrafter"/>
</dbReference>
<dbReference type="Proteomes" id="UP000243063">
    <property type="component" value="Chromosome I"/>
</dbReference>
<dbReference type="SUPFAM" id="SSF55073">
    <property type="entry name" value="Nucleotide cyclase"/>
    <property type="match status" value="1"/>
</dbReference>
<dbReference type="InterPro" id="IPR000160">
    <property type="entry name" value="GGDEF_dom"/>
</dbReference>
<dbReference type="GO" id="GO:0052621">
    <property type="term" value="F:diguanylate cyclase activity"/>
    <property type="evidence" value="ECO:0007669"/>
    <property type="project" value="UniProtKB-EC"/>
</dbReference>
<dbReference type="NCBIfam" id="TIGR00254">
    <property type="entry name" value="GGDEF"/>
    <property type="match status" value="1"/>
</dbReference>
<dbReference type="EC" id="2.7.7.65" evidence="4"/>
<evidence type="ECO:0000259" key="14">
    <source>
        <dbReference type="PROSITE" id="PS50887"/>
    </source>
</evidence>
<evidence type="ECO:0000256" key="12">
    <source>
        <dbReference type="ARBA" id="ARBA00029839"/>
    </source>
</evidence>
<dbReference type="Gene3D" id="3.30.70.270">
    <property type="match status" value="1"/>
</dbReference>
<keyword evidence="11" id="KW-0408">Iron</keyword>
<dbReference type="GO" id="GO:0046872">
    <property type="term" value="F:metal ion binding"/>
    <property type="evidence" value="ECO:0007669"/>
    <property type="project" value="UniProtKB-KW"/>
</dbReference>
<dbReference type="InterPro" id="IPR044398">
    <property type="entry name" value="Globin-sensor_dom"/>
</dbReference>
<evidence type="ECO:0000256" key="13">
    <source>
        <dbReference type="ARBA" id="ARBA00034247"/>
    </source>
</evidence>
<dbReference type="UniPathway" id="UPA00599"/>
<keyword evidence="6" id="KW-0349">Heme</keyword>
<keyword evidence="7" id="KW-0808">Transferase</keyword>
<evidence type="ECO:0000256" key="1">
    <source>
        <dbReference type="ARBA" id="ARBA00001946"/>
    </source>
</evidence>
<evidence type="ECO:0000256" key="11">
    <source>
        <dbReference type="ARBA" id="ARBA00023004"/>
    </source>
</evidence>
<evidence type="ECO:0000256" key="9">
    <source>
        <dbReference type="ARBA" id="ARBA00022741"/>
    </source>
</evidence>
<protein>
    <recommendedName>
        <fullName evidence="5">Diguanylate cyclase DosC</fullName>
        <ecNumber evidence="4">2.7.7.65</ecNumber>
    </recommendedName>
    <alternativeName>
        <fullName evidence="12">Direct oxygen-sensing cyclase</fullName>
    </alternativeName>
</protein>
<dbReference type="STRING" id="1245526.SAMN05216580_1098"/>
<proteinExistence type="predicted"/>
<comment type="subcellular location">
    <subcellularLocation>
        <location evidence="3">Cell inner membrane</location>
    </subcellularLocation>
</comment>
<reference evidence="16" key="1">
    <citation type="submission" date="2016-10" db="EMBL/GenBank/DDBJ databases">
        <authorList>
            <person name="Varghese N."/>
            <person name="Submissions S."/>
        </authorList>
    </citation>
    <scope>NUCLEOTIDE SEQUENCE [LARGE SCALE GENOMIC DNA]</scope>
    <source>
        <strain evidence="16">CCTCC 2012022</strain>
    </source>
</reference>
<comment type="cofactor">
    <cofactor evidence="1">
        <name>Mg(2+)</name>
        <dbReference type="ChEBI" id="CHEBI:18420"/>
    </cofactor>
</comment>
<dbReference type="AlphaFoldDB" id="A0A1H2F966"/>
<feature type="domain" description="GGDEF" evidence="14">
    <location>
        <begin position="327"/>
        <end position="460"/>
    </location>
</feature>
<dbReference type="CDD" id="cd01949">
    <property type="entry name" value="GGDEF"/>
    <property type="match status" value="1"/>
</dbReference>
<evidence type="ECO:0000256" key="6">
    <source>
        <dbReference type="ARBA" id="ARBA00022617"/>
    </source>
</evidence>
<dbReference type="InterPro" id="IPR009050">
    <property type="entry name" value="Globin-like_sf"/>
</dbReference>
<evidence type="ECO:0000313" key="15">
    <source>
        <dbReference type="EMBL" id="SDU03936.1"/>
    </source>
</evidence>
<dbReference type="GO" id="GO:0005886">
    <property type="term" value="C:plasma membrane"/>
    <property type="evidence" value="ECO:0007669"/>
    <property type="project" value="UniProtKB-SubCell"/>
</dbReference>
<evidence type="ECO:0000256" key="5">
    <source>
        <dbReference type="ARBA" id="ARBA00015125"/>
    </source>
</evidence>
<evidence type="ECO:0000256" key="7">
    <source>
        <dbReference type="ARBA" id="ARBA00022679"/>
    </source>
</evidence>
<organism evidence="15 16">
    <name type="scientific">Geopseudomonas guangdongensis</name>
    <dbReference type="NCBI Taxonomy" id="1245526"/>
    <lineage>
        <taxon>Bacteria</taxon>
        <taxon>Pseudomonadati</taxon>
        <taxon>Pseudomonadota</taxon>
        <taxon>Gammaproteobacteria</taxon>
        <taxon>Pseudomonadales</taxon>
        <taxon>Pseudomonadaceae</taxon>
        <taxon>Geopseudomonas</taxon>
    </lineage>
</organism>